<reference evidence="12 13" key="2">
    <citation type="submission" date="2025-05" db="UniProtKB">
        <authorList>
            <consortium name="RefSeq"/>
        </authorList>
    </citation>
    <scope>IDENTIFICATION</scope>
    <source>
        <tissue evidence="12 13">Tongue muscle</tissue>
    </source>
</reference>
<gene>
    <name evidence="12 13" type="primary">TBRG4</name>
</gene>
<evidence type="ECO:0000313" key="12">
    <source>
        <dbReference type="RefSeq" id="XP_070323276.1"/>
    </source>
</evidence>
<evidence type="ECO:0000259" key="10">
    <source>
        <dbReference type="PROSITE" id="PS51286"/>
    </source>
</evidence>
<dbReference type="RefSeq" id="XP_070323277.1">
    <property type="nucleotide sequence ID" value="XM_070467176.1"/>
</dbReference>
<dbReference type="Pfam" id="PF08373">
    <property type="entry name" value="RAP"/>
    <property type="match status" value="1"/>
</dbReference>
<dbReference type="GO" id="GO:0016301">
    <property type="term" value="F:kinase activity"/>
    <property type="evidence" value="ECO:0007669"/>
    <property type="project" value="UniProtKB-KW"/>
</dbReference>
<dbReference type="InterPro" id="IPR013579">
    <property type="entry name" value="FAST_2"/>
</dbReference>
<reference evidence="11" key="1">
    <citation type="journal article" date="2022" name="J. Hered.">
        <title>A De Novo Chromosome-Level Genome Assembly of the White-Tailed Deer, Odocoileus Virginianus.</title>
        <authorList>
            <person name="London E.W."/>
            <person name="Roca A.L."/>
            <person name="Novakofski J.E."/>
            <person name="Mateus-Pinilla N.E."/>
        </authorList>
    </citation>
    <scope>NUCLEOTIDE SEQUENCE [LARGE SCALE GENOMIC DNA]</scope>
</reference>
<feature type="domain" description="RAP" evidence="10">
    <location>
        <begin position="561"/>
        <end position="619"/>
    </location>
</feature>
<keyword evidence="11" id="KW-1185">Reference proteome</keyword>
<evidence type="ECO:0000313" key="13">
    <source>
        <dbReference type="RefSeq" id="XP_070323277.1"/>
    </source>
</evidence>
<evidence type="ECO:0000256" key="4">
    <source>
        <dbReference type="ARBA" id="ARBA00038281"/>
    </source>
</evidence>
<keyword evidence="2" id="KW-0809">Transit peptide</keyword>
<dbReference type="PROSITE" id="PS51286">
    <property type="entry name" value="RAP"/>
    <property type="match status" value="1"/>
</dbReference>
<dbReference type="InterPro" id="IPR050870">
    <property type="entry name" value="FAST_kinase"/>
</dbReference>
<comment type="function">
    <text evidence="8">Plays a role in processing of mitochondrial RNA precursors and in stabilization of a subset of mature mitochondrial RNA species, such as MT-CO1, MT-CO2, MT-CYB, MT-CO3, MT-ND3, MT-ND5 and MT-ATP8/6. May play a role in cell cycle progression.</text>
</comment>
<dbReference type="RefSeq" id="XP_070323276.1">
    <property type="nucleotide sequence ID" value="XM_070467175.1"/>
</dbReference>
<dbReference type="PANTHER" id="PTHR21228">
    <property type="entry name" value="FAST LEU-RICH DOMAIN-CONTAINING"/>
    <property type="match status" value="1"/>
</dbReference>
<dbReference type="Pfam" id="PF06743">
    <property type="entry name" value="FAST_1"/>
    <property type="match status" value="1"/>
</dbReference>
<name>A0ABM4I625_ODOVR</name>
<evidence type="ECO:0000256" key="3">
    <source>
        <dbReference type="ARBA" id="ARBA00023128"/>
    </source>
</evidence>
<evidence type="ECO:0000313" key="11">
    <source>
        <dbReference type="Proteomes" id="UP001652640"/>
    </source>
</evidence>
<evidence type="ECO:0000256" key="8">
    <source>
        <dbReference type="ARBA" id="ARBA00045209"/>
    </source>
</evidence>
<evidence type="ECO:0000256" key="7">
    <source>
        <dbReference type="ARBA" id="ARBA00043220"/>
    </source>
</evidence>
<accession>A0ABM4I625</accession>
<feature type="region of interest" description="Disordered" evidence="9">
    <location>
        <begin position="27"/>
        <end position="52"/>
    </location>
</feature>
<organism evidence="11 12">
    <name type="scientific">Odocoileus virginianus</name>
    <name type="common">White-tailed deer</name>
    <dbReference type="NCBI Taxonomy" id="9874"/>
    <lineage>
        <taxon>Eukaryota</taxon>
        <taxon>Metazoa</taxon>
        <taxon>Chordata</taxon>
        <taxon>Craniata</taxon>
        <taxon>Vertebrata</taxon>
        <taxon>Euteleostomi</taxon>
        <taxon>Mammalia</taxon>
        <taxon>Eutheria</taxon>
        <taxon>Laurasiatheria</taxon>
        <taxon>Artiodactyla</taxon>
        <taxon>Ruminantia</taxon>
        <taxon>Pecora</taxon>
        <taxon>Cervidae</taxon>
        <taxon>Odocoileinae</taxon>
        <taxon>Odocoileus</taxon>
    </lineage>
</organism>
<proteinExistence type="inferred from homology"/>
<evidence type="ECO:0000256" key="6">
    <source>
        <dbReference type="ARBA" id="ARBA00042265"/>
    </source>
</evidence>
<evidence type="ECO:0000256" key="2">
    <source>
        <dbReference type="ARBA" id="ARBA00022946"/>
    </source>
</evidence>
<comment type="similarity">
    <text evidence="4">Belongs to the FAST kinase family.</text>
</comment>
<comment type="subcellular location">
    <subcellularLocation>
        <location evidence="1">Mitochondrion matrix</location>
    </subcellularLocation>
</comment>
<dbReference type="PANTHER" id="PTHR21228:SF59">
    <property type="entry name" value="FAST KINASE DOMAIN-CONTAINING PROTEIN 4"/>
    <property type="match status" value="1"/>
</dbReference>
<dbReference type="SMART" id="SM00952">
    <property type="entry name" value="RAP"/>
    <property type="match status" value="1"/>
</dbReference>
<dbReference type="Proteomes" id="UP001652640">
    <property type="component" value="Chromosome 1"/>
</dbReference>
<evidence type="ECO:0000256" key="9">
    <source>
        <dbReference type="SAM" id="MobiDB-lite"/>
    </source>
</evidence>
<dbReference type="InterPro" id="IPR010622">
    <property type="entry name" value="FAST_Leu-rich"/>
</dbReference>
<evidence type="ECO:0000256" key="1">
    <source>
        <dbReference type="ARBA" id="ARBA00004305"/>
    </source>
</evidence>
<protein>
    <recommendedName>
        <fullName evidence="5">FAST kinase domain-containing protein 4</fullName>
    </recommendedName>
    <alternativeName>
        <fullName evidence="7">Protein TBRG4</fullName>
    </alternativeName>
    <alternativeName>
        <fullName evidence="6">Transforming growth factor beta regulator 4</fullName>
    </alternativeName>
</protein>
<dbReference type="CDD" id="cd23739">
    <property type="entry name" value="TBRG4-like_N"/>
    <property type="match status" value="1"/>
</dbReference>
<feature type="compositionally biased region" description="Polar residues" evidence="9">
    <location>
        <begin position="33"/>
        <end position="48"/>
    </location>
</feature>
<dbReference type="GeneID" id="110137077"/>
<keyword evidence="12 13" id="KW-0808">Transferase</keyword>
<evidence type="ECO:0000256" key="5">
    <source>
        <dbReference type="ARBA" id="ARBA00040471"/>
    </source>
</evidence>
<keyword evidence="3" id="KW-0496">Mitochondrion</keyword>
<dbReference type="Pfam" id="PF08368">
    <property type="entry name" value="FAST_2"/>
    <property type="match status" value="1"/>
</dbReference>
<dbReference type="InterPro" id="IPR013584">
    <property type="entry name" value="RAP"/>
</dbReference>
<sequence>MAARLVRRCTCLLREATRLAPAVSPVSQLRLPQGTQKPLTSSATSPSSRLPGPLSELVEKEQVFAPYPGRQEVEQLIEKATQPEELLELLGGAHCLQQNHAALALIQLSRLLSEKPKDKATLIEDARFWQLLHLVNSQITVIWHGTLVKLLRSLYALGLPATSKELRSVEQEVRWRMRRLKYKHLAFLAESSATYMQEQGSQELLAELLVHLERRWAEIEDKRTVVAMMMKAGHLSESLMNRLEDKCLELVEQFGPEELRKVLVTLAAQNRRSVPLLRAISYHLVQKPFPLTKSILLDLAYAYGKLGFHQTQVFQRLAADLLPHTPSMTSSEVARCTKSFAFLKWLNLPLFEAFVQHVLDRAQSITLPHLCNMLLAFARVNFRPEREDPFFSLVHEKLGSELVGLEPVLQVDVVWALCVLQQVREAELQAVLRPEFHAQFLGGKSPKDQSTFQKLLHINATAQLEHPEYTGPLLPASALVPSPSALEQKMTPLQKELQETLKGLLGSADKGSFMVATQYGWVLDAEVLLDTEGQLLPLSDSGAPHLAPSGSQPLPPGAKRLAFLRWEFPNFNSRSKDLLGRFVLARRHLLAAGFLLVDVPYYEWMELKSEWQKSAYLKDKMRKAVAEELAK</sequence>
<keyword evidence="12 13" id="KW-0418">Kinase</keyword>